<feature type="compositionally biased region" description="Basic and acidic residues" evidence="1">
    <location>
        <begin position="65"/>
        <end position="74"/>
    </location>
</feature>
<sequence>MTADGRAQVQLVTLESAAAITNHCYRSSRTDNYSEHNKTVKGTLCAARPSRWGSPGGPCSEDEGPEKRKEKKIDTSPANMKYGARYQRHV</sequence>
<evidence type="ECO:0000313" key="3">
    <source>
        <dbReference type="Proteomes" id="UP000314294"/>
    </source>
</evidence>
<dbReference type="AlphaFoldDB" id="A0A4Z2H7G3"/>
<gene>
    <name evidence="2" type="ORF">EYF80_027884</name>
</gene>
<dbReference type="Proteomes" id="UP000314294">
    <property type="component" value="Unassembled WGS sequence"/>
</dbReference>
<proteinExistence type="predicted"/>
<dbReference type="EMBL" id="SRLO01000306">
    <property type="protein sequence ID" value="TNN61868.1"/>
    <property type="molecule type" value="Genomic_DNA"/>
</dbReference>
<evidence type="ECO:0000256" key="1">
    <source>
        <dbReference type="SAM" id="MobiDB-lite"/>
    </source>
</evidence>
<comment type="caution">
    <text evidence="2">The sequence shown here is derived from an EMBL/GenBank/DDBJ whole genome shotgun (WGS) entry which is preliminary data.</text>
</comment>
<protein>
    <submittedName>
        <fullName evidence="2">Uncharacterized protein</fullName>
    </submittedName>
</protein>
<keyword evidence="3" id="KW-1185">Reference proteome</keyword>
<reference evidence="2 3" key="1">
    <citation type="submission" date="2019-03" db="EMBL/GenBank/DDBJ databases">
        <title>First draft genome of Liparis tanakae, snailfish: a comprehensive survey of snailfish specific genes.</title>
        <authorList>
            <person name="Kim W."/>
            <person name="Song I."/>
            <person name="Jeong J.-H."/>
            <person name="Kim D."/>
            <person name="Kim S."/>
            <person name="Ryu S."/>
            <person name="Song J.Y."/>
            <person name="Lee S.K."/>
        </authorList>
    </citation>
    <scope>NUCLEOTIDE SEQUENCE [LARGE SCALE GENOMIC DNA]</scope>
    <source>
        <tissue evidence="2">Muscle</tissue>
    </source>
</reference>
<organism evidence="2 3">
    <name type="scientific">Liparis tanakae</name>
    <name type="common">Tanaka's snailfish</name>
    <dbReference type="NCBI Taxonomy" id="230148"/>
    <lineage>
        <taxon>Eukaryota</taxon>
        <taxon>Metazoa</taxon>
        <taxon>Chordata</taxon>
        <taxon>Craniata</taxon>
        <taxon>Vertebrata</taxon>
        <taxon>Euteleostomi</taxon>
        <taxon>Actinopterygii</taxon>
        <taxon>Neopterygii</taxon>
        <taxon>Teleostei</taxon>
        <taxon>Neoteleostei</taxon>
        <taxon>Acanthomorphata</taxon>
        <taxon>Eupercaria</taxon>
        <taxon>Perciformes</taxon>
        <taxon>Cottioidei</taxon>
        <taxon>Cottales</taxon>
        <taxon>Liparidae</taxon>
        <taxon>Liparis</taxon>
    </lineage>
</organism>
<feature type="region of interest" description="Disordered" evidence="1">
    <location>
        <begin position="43"/>
        <end position="90"/>
    </location>
</feature>
<evidence type="ECO:0000313" key="2">
    <source>
        <dbReference type="EMBL" id="TNN61868.1"/>
    </source>
</evidence>
<accession>A0A4Z2H7G3</accession>
<name>A0A4Z2H7G3_9TELE</name>